<gene>
    <name evidence="1" type="ORF">E6O75_ATG01441</name>
</gene>
<reference evidence="1 2" key="1">
    <citation type="submission" date="2019-04" db="EMBL/GenBank/DDBJ databases">
        <title>High contiguity whole genome sequence and gene annotation resource for two Venturia nashicola isolates.</title>
        <authorList>
            <person name="Prokchorchik M."/>
            <person name="Won K."/>
            <person name="Lee Y."/>
            <person name="Choi E.D."/>
            <person name="Segonzac C."/>
            <person name="Sohn K.H."/>
        </authorList>
    </citation>
    <scope>NUCLEOTIDE SEQUENCE [LARGE SCALE GENOMIC DNA]</scope>
    <source>
        <strain evidence="1 2">PRI2</strain>
    </source>
</reference>
<organism evidence="1 2">
    <name type="scientific">Venturia nashicola</name>
    <dbReference type="NCBI Taxonomy" id="86259"/>
    <lineage>
        <taxon>Eukaryota</taxon>
        <taxon>Fungi</taxon>
        <taxon>Dikarya</taxon>
        <taxon>Ascomycota</taxon>
        <taxon>Pezizomycotina</taxon>
        <taxon>Dothideomycetes</taxon>
        <taxon>Pleosporomycetidae</taxon>
        <taxon>Venturiales</taxon>
        <taxon>Venturiaceae</taxon>
        <taxon>Venturia</taxon>
    </lineage>
</organism>
<proteinExistence type="predicted"/>
<comment type="caution">
    <text evidence="1">The sequence shown here is derived from an EMBL/GenBank/DDBJ whole genome shotgun (WGS) entry which is preliminary data.</text>
</comment>
<accession>A0A4Z1PC47</accession>
<sequence length="177" mass="19589">MAPSSHTLGLHNYSFDATSSTSPAGCTYPHYSQKVTATELARLAEQFGQQTVDATNNWVSQQQSRSTNENAASSNHAFSECAMKVPFSHAHQLSSLLEQMIASREQCSACVAEQAMVAETPVESWEEDETMGEMEEVDGGLDRRIFTYRRSADLSTEKGYVNKTIRVRKRRRGEGSG</sequence>
<dbReference type="AlphaFoldDB" id="A0A4Z1PC47"/>
<evidence type="ECO:0000313" key="2">
    <source>
        <dbReference type="Proteomes" id="UP000298493"/>
    </source>
</evidence>
<dbReference type="Proteomes" id="UP000298493">
    <property type="component" value="Unassembled WGS sequence"/>
</dbReference>
<dbReference type="EMBL" id="SNSC02000002">
    <property type="protein sequence ID" value="TID26948.1"/>
    <property type="molecule type" value="Genomic_DNA"/>
</dbReference>
<keyword evidence="2" id="KW-1185">Reference proteome</keyword>
<name>A0A4Z1PC47_9PEZI</name>
<protein>
    <submittedName>
        <fullName evidence="1">Uncharacterized protein</fullName>
    </submittedName>
</protein>
<evidence type="ECO:0000313" key="1">
    <source>
        <dbReference type="EMBL" id="TID26948.1"/>
    </source>
</evidence>